<keyword evidence="3" id="KW-1185">Reference proteome</keyword>
<dbReference type="GO" id="GO:0016592">
    <property type="term" value="C:mediator complex"/>
    <property type="evidence" value="ECO:0007669"/>
    <property type="project" value="TreeGrafter"/>
</dbReference>
<dbReference type="AlphaFoldDB" id="A0A7N8YPS9"/>
<dbReference type="GO" id="GO:0003712">
    <property type="term" value="F:transcription coregulator activity"/>
    <property type="evidence" value="ECO:0007669"/>
    <property type="project" value="TreeGrafter"/>
</dbReference>
<evidence type="ECO:0000313" key="2">
    <source>
        <dbReference type="Ensembl" id="ENSMAMP00000068437.1"/>
    </source>
</evidence>
<dbReference type="GO" id="GO:0045944">
    <property type="term" value="P:positive regulation of transcription by RNA polymerase II"/>
    <property type="evidence" value="ECO:0007669"/>
    <property type="project" value="TreeGrafter"/>
</dbReference>
<evidence type="ECO:0000313" key="3">
    <source>
        <dbReference type="Proteomes" id="UP000261640"/>
    </source>
</evidence>
<protein>
    <submittedName>
        <fullName evidence="2">Uncharacterized protein</fullName>
    </submittedName>
</protein>
<evidence type="ECO:0000256" key="1">
    <source>
        <dbReference type="ARBA" id="ARBA00006481"/>
    </source>
</evidence>
<accession>A0A7N8YPS9</accession>
<dbReference type="GO" id="GO:0003677">
    <property type="term" value="F:DNA binding"/>
    <property type="evidence" value="ECO:0007669"/>
    <property type="project" value="TreeGrafter"/>
</dbReference>
<proteinExistence type="inferred from homology"/>
<dbReference type="InterPro" id="IPR029199">
    <property type="entry name" value="THRAP3_BCLAF1"/>
</dbReference>
<dbReference type="PANTHER" id="PTHR15268">
    <property type="entry name" value="THRAP3/BCLAF1"/>
    <property type="match status" value="1"/>
</dbReference>
<dbReference type="InParanoid" id="A0A7N8YPS9"/>
<dbReference type="Ensembl" id="ENSMAMT00000044446.1">
    <property type="protein sequence ID" value="ENSMAMP00000068437.1"/>
    <property type="gene ID" value="ENSMAMG00000008191.2"/>
</dbReference>
<dbReference type="PANTHER" id="PTHR15268:SF17">
    <property type="entry name" value="BCLAF1 AND THRAP3 FAMILY MEMBER 3"/>
    <property type="match status" value="1"/>
</dbReference>
<organism evidence="2 3">
    <name type="scientific">Mastacembelus armatus</name>
    <name type="common">zig-zag eel</name>
    <dbReference type="NCBI Taxonomy" id="205130"/>
    <lineage>
        <taxon>Eukaryota</taxon>
        <taxon>Metazoa</taxon>
        <taxon>Chordata</taxon>
        <taxon>Craniata</taxon>
        <taxon>Vertebrata</taxon>
        <taxon>Euteleostomi</taxon>
        <taxon>Actinopterygii</taxon>
        <taxon>Neopterygii</taxon>
        <taxon>Teleostei</taxon>
        <taxon>Neoteleostei</taxon>
        <taxon>Acanthomorphata</taxon>
        <taxon>Anabantaria</taxon>
        <taxon>Synbranchiformes</taxon>
        <taxon>Mastacembelidae</taxon>
        <taxon>Mastacembelus</taxon>
    </lineage>
</organism>
<reference evidence="2" key="2">
    <citation type="submission" date="2025-09" db="UniProtKB">
        <authorList>
            <consortium name="Ensembl"/>
        </authorList>
    </citation>
    <scope>IDENTIFICATION</scope>
</reference>
<name>A0A7N8YPS9_9TELE</name>
<comment type="similarity">
    <text evidence="1">Belongs to the BCLAF1/THRAP3 family.</text>
</comment>
<dbReference type="Proteomes" id="UP000261640">
    <property type="component" value="Unplaced"/>
</dbReference>
<sequence length="269" mass="30560">MKFPAFLFCTLLSDSSERQLSLDLVNVGRQRLDFLPMLEHSGTYRETPMHSGTFVQEIITLVHQVREQYFRNGGVPLNERFSALPKAGHSEEATEELTLDERFSSSRCGLSQQPVRSSGDLRHDLDRRRQERLEGVKVTIPGNNMALRPLESNNIWYRNLCLQLQRSVLDQVCTYCSRDFGPLLHTGLLQIFQVLGLLLGSIEFQHPPQIFYWVLVWRLARPLQDLEILLMEPLLSCPGCVFGVIIMLGVRVGELSAPMVLGQSRPIAA</sequence>
<dbReference type="GeneTree" id="ENSGT00940000167218"/>
<reference evidence="2" key="1">
    <citation type="submission" date="2025-08" db="UniProtKB">
        <authorList>
            <consortium name="Ensembl"/>
        </authorList>
    </citation>
    <scope>IDENTIFICATION</scope>
</reference>
<dbReference type="Pfam" id="PF15440">
    <property type="entry name" value="THRAP3_BCLAF1"/>
    <property type="match status" value="1"/>
</dbReference>